<evidence type="ECO:0008006" key="5">
    <source>
        <dbReference type="Google" id="ProtNLM"/>
    </source>
</evidence>
<dbReference type="OrthoDB" id="823504at2759"/>
<feature type="binding site" description="axial binding residue" evidence="2">
    <location>
        <position position="1035"/>
    </location>
    <ligand>
        <name>heme b</name>
        <dbReference type="ChEBI" id="CHEBI:60344"/>
    </ligand>
    <ligandPart>
        <name>Fe</name>
        <dbReference type="ChEBI" id="CHEBI:18248"/>
    </ligandPart>
</feature>
<reference evidence="3" key="1">
    <citation type="submission" date="2022-01" db="EMBL/GenBank/DDBJ databases">
        <authorList>
            <person name="King R."/>
        </authorList>
    </citation>
    <scope>NUCLEOTIDE SEQUENCE</scope>
</reference>
<dbReference type="Pfam" id="PF03098">
    <property type="entry name" value="An_peroxidase"/>
    <property type="match status" value="3"/>
</dbReference>
<dbReference type="SUPFAM" id="SSF48113">
    <property type="entry name" value="Heme-dependent peroxidases"/>
    <property type="match status" value="2"/>
</dbReference>
<dbReference type="CDD" id="cd09823">
    <property type="entry name" value="peroxinectin_like"/>
    <property type="match status" value="1"/>
</dbReference>
<protein>
    <recommendedName>
        <fullName evidence="5">Peroxidase</fullName>
    </recommendedName>
</protein>
<dbReference type="FunFam" id="1.10.640.10:FF:000006">
    <property type="entry name" value="Double oxidase: two peroxidase domains"/>
    <property type="match status" value="1"/>
</dbReference>
<dbReference type="PROSITE" id="PS50292">
    <property type="entry name" value="PEROXIDASE_3"/>
    <property type="match status" value="2"/>
</dbReference>
<keyword evidence="1" id="KW-0575">Peroxidase</keyword>
<evidence type="ECO:0000313" key="3">
    <source>
        <dbReference type="EMBL" id="CAH1129176.1"/>
    </source>
</evidence>
<organism evidence="3 4">
    <name type="scientific">Ceutorhynchus assimilis</name>
    <name type="common">cabbage seed weevil</name>
    <dbReference type="NCBI Taxonomy" id="467358"/>
    <lineage>
        <taxon>Eukaryota</taxon>
        <taxon>Metazoa</taxon>
        <taxon>Ecdysozoa</taxon>
        <taxon>Arthropoda</taxon>
        <taxon>Hexapoda</taxon>
        <taxon>Insecta</taxon>
        <taxon>Pterygota</taxon>
        <taxon>Neoptera</taxon>
        <taxon>Endopterygota</taxon>
        <taxon>Coleoptera</taxon>
        <taxon>Polyphaga</taxon>
        <taxon>Cucujiformia</taxon>
        <taxon>Curculionidae</taxon>
        <taxon>Ceutorhynchinae</taxon>
        <taxon>Ceutorhynchus</taxon>
    </lineage>
</organism>
<dbReference type="EMBL" id="OU892280">
    <property type="protein sequence ID" value="CAH1129176.1"/>
    <property type="molecule type" value="Genomic_DNA"/>
</dbReference>
<dbReference type="PANTHER" id="PTHR11475:SF134">
    <property type="entry name" value="LD42267P"/>
    <property type="match status" value="1"/>
</dbReference>
<sequence length="1391" mass="155719">MRMGVLQFWFRVMGTTLWIISILSITNLTGGHSTLIQEQLDITTYVRPLPEDLRQKVRLALKAEEGKLLSAKECEEDEDKIACPPSKYRSSSGECNNVRHPGWGTRGAAFLRLVEPDYADGKHQPRISTSSKPLPNPLDVASTLQSIPVESHESVTALLGAWSELLLHDLAMTGNLKSKDCCSDNDIHPECYGKLGNGQCKDYMRTLPSIDGDQCNFKYRNQMNLASSFLDGSAIYGNSDTQLESLRTYDNGLVNVSACSSCQANALYSAILKEHNRIAVALATLNKHWNDDELFYESRRIVVAELQHITYNEFLPIVLGQESIVNTELSLKPHGRFSKYSSSRRAGVFNEVAMAALPALLSMLPSSLMNKTAETFAEMIDILITEQAQNPSVHISVPLRTDWDTAALFLHMGRDHGIPGYIKILEYCTNSTFSKPPKFEDLKAHGIKSEYIKALRYLYNKTENIDLLAGTLLENPLPGAIVGPTLNCLIKEQFNLLKKSDRFWYEADLPPSSLTTSQLKEIKKITLAGLLCANTDDLGKIQPKAFVMEDQYLNGRIPCDQHALPQLVEWVEMDPMVDVSEELLMEALSKAEQKVLERRKMEYQVWSTVGGIDPKSPHGIAASFSKASKQALKLANTSLLLEFASNEIMNSLSHRRRRRQALGGRSLPFLFPDELGDSLQSVDISSFLPSEALQDEEHCEEQGPCDPTFPYRTLSGHCNNLKKATWGKSLTTFNRLLPSAYEDGLSKPRVTGVTGTPLPNPRAISRVIHPDISNLHKKYTLMVMQFAQLVDHDLTMTPIHKGHHESIPSCRSCDSPRTVHPECNPIPIPPGDHYYPSFNVSTGRSMCFPFMRSLPGQLQLGPREQLNQNTAFLDASMVYGENPCVLRKIIGEHGKMNWTEIASTKGALPTSPTHPECRSASGLCFIAGDGRASEQPGLTMIHTIYMREHNRVRDALNRVNSHWGSEKIFEESRRIVVANVQHITYNEFLPRILGWNAMNLYGLKLLNQGYYGDYNPNCNPSIFTEFATAAYRIGHSLLRPHIPRLDNNYQIVEPPILLRDFFFKTDIMMKPGLIDDIARGIVSTPMETMDQFITGEVTNHLFEDRKIPFSGIDLIALNIQRARDHGVPSYNNYRALCNLKRATSWEDLSREIAPETIQRLKATYASVDDIDLFPGGMSERPLAGGLVGPTFGCIIAIQFRHARKCDRFWYENNDPVVRFTEAQLAELRKITLAKTVCDNLDGNSDMQRAAFDLPSNFLNPRVPCRNHPSIDFNAWRENAPGQGCLIGNRHFQVGDSAFPTPCTSCVCTADGGNCASLKITDCNQLMKEWSKEAILQDEVCTAQCGFLFLNPSNPFLSKANGFQSRHQFVRQANPTGFDFPRDVPDLSPFIA</sequence>
<evidence type="ECO:0000256" key="1">
    <source>
        <dbReference type="ARBA" id="ARBA00022559"/>
    </source>
</evidence>
<dbReference type="InterPro" id="IPR019791">
    <property type="entry name" value="Haem_peroxidase_animal"/>
</dbReference>
<dbReference type="GO" id="GO:0004601">
    <property type="term" value="F:peroxidase activity"/>
    <property type="evidence" value="ECO:0007669"/>
    <property type="project" value="UniProtKB-KW"/>
</dbReference>
<keyword evidence="1" id="KW-0560">Oxidoreductase</keyword>
<dbReference type="Gene3D" id="1.10.640.10">
    <property type="entry name" value="Haem peroxidase domain superfamily, animal type"/>
    <property type="match status" value="2"/>
</dbReference>
<dbReference type="GO" id="GO:0006979">
    <property type="term" value="P:response to oxidative stress"/>
    <property type="evidence" value="ECO:0007669"/>
    <property type="project" value="InterPro"/>
</dbReference>
<evidence type="ECO:0000313" key="4">
    <source>
        <dbReference type="Proteomes" id="UP001152799"/>
    </source>
</evidence>
<keyword evidence="4" id="KW-1185">Reference proteome</keyword>
<accession>A0A9P0DI23</accession>
<keyword evidence="2" id="KW-0479">Metal-binding</keyword>
<keyword evidence="2" id="KW-0349">Heme</keyword>
<dbReference type="PRINTS" id="PR00457">
    <property type="entry name" value="ANPEROXIDASE"/>
</dbReference>
<gene>
    <name evidence="3" type="ORF">CEUTPL_LOCUS7885</name>
</gene>
<dbReference type="InterPro" id="IPR037120">
    <property type="entry name" value="Haem_peroxidase_sf_animal"/>
</dbReference>
<dbReference type="GO" id="GO:0046872">
    <property type="term" value="F:metal ion binding"/>
    <property type="evidence" value="ECO:0007669"/>
    <property type="project" value="UniProtKB-KW"/>
</dbReference>
<name>A0A9P0DI23_9CUCU</name>
<dbReference type="PANTHER" id="PTHR11475">
    <property type="entry name" value="OXIDASE/PEROXIDASE"/>
    <property type="match status" value="1"/>
</dbReference>
<keyword evidence="2" id="KW-0408">Iron</keyword>
<dbReference type="Proteomes" id="UP001152799">
    <property type="component" value="Chromosome 4"/>
</dbReference>
<evidence type="ECO:0000256" key="2">
    <source>
        <dbReference type="PIRSR" id="PIRSR619791-2"/>
    </source>
</evidence>
<proteinExistence type="predicted"/>
<dbReference type="InterPro" id="IPR010255">
    <property type="entry name" value="Haem_peroxidase_sf"/>
</dbReference>
<dbReference type="GO" id="GO:0020037">
    <property type="term" value="F:heme binding"/>
    <property type="evidence" value="ECO:0007669"/>
    <property type="project" value="InterPro"/>
</dbReference>